<dbReference type="EMBL" id="FTMX01000007">
    <property type="protein sequence ID" value="SIR91790.1"/>
    <property type="molecule type" value="Genomic_DNA"/>
</dbReference>
<name>A0A9X8RCP6_9BACI</name>
<dbReference type="InterPro" id="IPR013785">
    <property type="entry name" value="Aldolase_TIM"/>
</dbReference>
<dbReference type="Proteomes" id="UP000185829">
    <property type="component" value="Unassembled WGS sequence"/>
</dbReference>
<evidence type="ECO:0000313" key="1">
    <source>
        <dbReference type="EMBL" id="SIR91790.1"/>
    </source>
</evidence>
<protein>
    <submittedName>
        <fullName evidence="1">2-dehydro-3-deoxy-phosphogluconate aldolase</fullName>
    </submittedName>
</protein>
<dbReference type="InterPro" id="IPR010763">
    <property type="entry name" value="DgaF"/>
</dbReference>
<organism evidence="1 2">
    <name type="scientific">Peribacillus simplex</name>
    <dbReference type="NCBI Taxonomy" id="1478"/>
    <lineage>
        <taxon>Bacteria</taxon>
        <taxon>Bacillati</taxon>
        <taxon>Bacillota</taxon>
        <taxon>Bacilli</taxon>
        <taxon>Bacillales</taxon>
        <taxon>Bacillaceae</taxon>
        <taxon>Peribacillus</taxon>
    </lineage>
</organism>
<accession>A0A9X8RCP6</accession>
<evidence type="ECO:0000313" key="2">
    <source>
        <dbReference type="Proteomes" id="UP000185829"/>
    </source>
</evidence>
<dbReference type="RefSeq" id="WP_076370815.1">
    <property type="nucleotide sequence ID" value="NZ_FTMX01000007.1"/>
</dbReference>
<sequence>MTNKQVIFNVLAKDLVNAKELINVANEQILVGLMVKDFPSEEEAIEAVLSFKSAGIPVSVGLGAGDPTVWKSVVNVSTKTIPDHINQVFPAAAYTLGALQRLDAEHTVVNALIEPSGMAGEVYITTGPKSKELREKVSCELAATILAEIGIHSVKFYPIDGDSRLDEVALMVRAAVKSGIKIFEPTGGINLNNVQVIVQTCFDNGAELVIPHLYTSIIDKKTGKTEVENLEKLLNIEWE</sequence>
<dbReference type="NCBIfam" id="TIGR03581">
    <property type="entry name" value="EF_0839"/>
    <property type="match status" value="1"/>
</dbReference>
<dbReference type="Gene3D" id="3.20.20.70">
    <property type="entry name" value="Aldolase class I"/>
    <property type="match status" value="1"/>
</dbReference>
<reference evidence="1 2" key="1">
    <citation type="submission" date="2017-01" db="EMBL/GenBank/DDBJ databases">
        <authorList>
            <person name="Varghese N."/>
            <person name="Submissions S."/>
        </authorList>
    </citation>
    <scope>NUCLEOTIDE SEQUENCE [LARGE SCALE GENOMIC DNA]</scope>
    <source>
        <strain evidence="1 2">RUG2-6</strain>
    </source>
</reference>
<gene>
    <name evidence="1" type="ORF">SAMN05878482_10785</name>
</gene>
<dbReference type="Pfam" id="PF07071">
    <property type="entry name" value="KDGP_aldolase"/>
    <property type="match status" value="1"/>
</dbReference>
<dbReference type="AlphaFoldDB" id="A0A9X8RCP6"/>
<proteinExistence type="predicted"/>
<comment type="caution">
    <text evidence="1">The sequence shown here is derived from an EMBL/GenBank/DDBJ whole genome shotgun (WGS) entry which is preliminary data.</text>
</comment>